<sequence>WRSGDTHHPLISVNTYEDVDSLSDELVEDLSRQIEAGLRDSPQEETRKGLRLQGLVSTFDAETLAKFHGRMKWYTNFGIDDILLSVSAFIRSCVNLGIGKSDSIPSSFVYRTLAAGDNWNPYTPGGTPWLSLGKDGQWRREITVGILMGKSHFGTLVIFGPQKLVLMYDGAGGIYDSPEQKKQWSHLLERRLDWEVKKGIATEAEAMGWLVAVNSQATRDSLEWATQVDSHSCGPLSCAAACLLLQGIKPTASALGLKSSNLARGESRKLRTSVLQLVLAMAARDPANEIFFTPKVKKQLEKCVPPMTYYIDRL</sequence>
<comment type="caution">
    <text evidence="1">The sequence shown here is derived from an EMBL/GenBank/DDBJ whole genome shotgun (WGS) entry which is preliminary data.</text>
</comment>
<dbReference type="AlphaFoldDB" id="A0A4Q1BD33"/>
<name>A0A4Q1BD33_TREME</name>
<accession>A0A4Q1BD33</accession>
<organism evidence="1 2">
    <name type="scientific">Tremella mesenterica</name>
    <name type="common">Jelly fungus</name>
    <dbReference type="NCBI Taxonomy" id="5217"/>
    <lineage>
        <taxon>Eukaryota</taxon>
        <taxon>Fungi</taxon>
        <taxon>Dikarya</taxon>
        <taxon>Basidiomycota</taxon>
        <taxon>Agaricomycotina</taxon>
        <taxon>Tremellomycetes</taxon>
        <taxon>Tremellales</taxon>
        <taxon>Tremellaceae</taxon>
        <taxon>Tremella</taxon>
    </lineage>
</organism>
<dbReference type="Proteomes" id="UP000289152">
    <property type="component" value="Unassembled WGS sequence"/>
</dbReference>
<evidence type="ECO:0000313" key="1">
    <source>
        <dbReference type="EMBL" id="RXK34625.1"/>
    </source>
</evidence>
<keyword evidence="2" id="KW-1185">Reference proteome</keyword>
<dbReference type="InParanoid" id="A0A4Q1BD33"/>
<dbReference type="VEuPathDB" id="FungiDB:TREMEDRAFT_58784"/>
<proteinExistence type="predicted"/>
<protein>
    <recommendedName>
        <fullName evidence="3">Ubiquitin-like protease family profile domain-containing protein</fullName>
    </recommendedName>
</protein>
<feature type="non-terminal residue" evidence="1">
    <location>
        <position position="1"/>
    </location>
</feature>
<gene>
    <name evidence="1" type="ORF">M231_08119</name>
</gene>
<evidence type="ECO:0008006" key="3">
    <source>
        <dbReference type="Google" id="ProtNLM"/>
    </source>
</evidence>
<dbReference type="OrthoDB" id="10620064at2759"/>
<evidence type="ECO:0000313" key="2">
    <source>
        <dbReference type="Proteomes" id="UP000289152"/>
    </source>
</evidence>
<dbReference type="EMBL" id="SDIL01000285">
    <property type="protein sequence ID" value="RXK34625.1"/>
    <property type="molecule type" value="Genomic_DNA"/>
</dbReference>
<reference evidence="1 2" key="1">
    <citation type="submission" date="2016-06" db="EMBL/GenBank/DDBJ databases">
        <title>Evolution of pathogenesis and genome organization in the Tremellales.</title>
        <authorList>
            <person name="Cuomo C."/>
            <person name="Litvintseva A."/>
            <person name="Heitman J."/>
            <person name="Chen Y."/>
            <person name="Sun S."/>
            <person name="Springer D."/>
            <person name="Dromer F."/>
            <person name="Young S."/>
            <person name="Zeng Q."/>
            <person name="Chapman S."/>
            <person name="Gujja S."/>
            <person name="Saif S."/>
            <person name="Birren B."/>
        </authorList>
    </citation>
    <scope>NUCLEOTIDE SEQUENCE [LARGE SCALE GENOMIC DNA]</scope>
    <source>
        <strain evidence="1 2">ATCC 28783</strain>
    </source>
</reference>